<accession>A0ABU9AT32</accession>
<dbReference type="SUPFAM" id="SSF53474">
    <property type="entry name" value="alpha/beta-Hydrolases"/>
    <property type="match status" value="1"/>
</dbReference>
<dbReference type="InterPro" id="IPR049492">
    <property type="entry name" value="BD-FAE-like_dom"/>
</dbReference>
<keyword evidence="5" id="KW-1185">Reference proteome</keyword>
<feature type="domain" description="BD-FAE-like" evidence="3">
    <location>
        <begin position="43"/>
        <end position="231"/>
    </location>
</feature>
<feature type="signal peptide" evidence="2">
    <location>
        <begin position="1"/>
        <end position="18"/>
    </location>
</feature>
<dbReference type="InterPro" id="IPR050300">
    <property type="entry name" value="GDXG_lipolytic_enzyme"/>
</dbReference>
<dbReference type="PANTHER" id="PTHR48081">
    <property type="entry name" value="AB HYDROLASE SUPERFAMILY PROTEIN C4A8.06C"/>
    <property type="match status" value="1"/>
</dbReference>
<proteinExistence type="predicted"/>
<organism evidence="4 5">
    <name type="scientific">Luteolibacter soli</name>
    <dbReference type="NCBI Taxonomy" id="3135280"/>
    <lineage>
        <taxon>Bacteria</taxon>
        <taxon>Pseudomonadati</taxon>
        <taxon>Verrucomicrobiota</taxon>
        <taxon>Verrucomicrobiia</taxon>
        <taxon>Verrucomicrobiales</taxon>
        <taxon>Verrucomicrobiaceae</taxon>
        <taxon>Luteolibacter</taxon>
    </lineage>
</organism>
<dbReference type="Gene3D" id="3.40.50.1820">
    <property type="entry name" value="alpha/beta hydrolase"/>
    <property type="match status" value="1"/>
</dbReference>
<dbReference type="EMBL" id="JBBUKT010000001">
    <property type="protein sequence ID" value="MEK7949830.1"/>
    <property type="molecule type" value="Genomic_DNA"/>
</dbReference>
<keyword evidence="1 4" id="KW-0378">Hydrolase</keyword>
<dbReference type="Proteomes" id="UP001371305">
    <property type="component" value="Unassembled WGS sequence"/>
</dbReference>
<evidence type="ECO:0000313" key="4">
    <source>
        <dbReference type="EMBL" id="MEK7949830.1"/>
    </source>
</evidence>
<evidence type="ECO:0000259" key="3">
    <source>
        <dbReference type="Pfam" id="PF20434"/>
    </source>
</evidence>
<dbReference type="RefSeq" id="WP_341403246.1">
    <property type="nucleotide sequence ID" value="NZ_JBBUKT010000001.1"/>
</dbReference>
<protein>
    <submittedName>
        <fullName evidence="4">Alpha/beta hydrolase</fullName>
    </submittedName>
</protein>
<dbReference type="GO" id="GO:0016787">
    <property type="term" value="F:hydrolase activity"/>
    <property type="evidence" value="ECO:0007669"/>
    <property type="project" value="UniProtKB-KW"/>
</dbReference>
<evidence type="ECO:0000256" key="1">
    <source>
        <dbReference type="ARBA" id="ARBA00022801"/>
    </source>
</evidence>
<reference evidence="4 5" key="1">
    <citation type="submission" date="2024-04" db="EMBL/GenBank/DDBJ databases">
        <title>Luteolibacter sp. isolated from soil.</title>
        <authorList>
            <person name="An J."/>
        </authorList>
    </citation>
    <scope>NUCLEOTIDE SEQUENCE [LARGE SCALE GENOMIC DNA]</scope>
    <source>
        <strain evidence="4 5">Y139</strain>
    </source>
</reference>
<keyword evidence="2" id="KW-0732">Signal</keyword>
<dbReference type="Pfam" id="PF20434">
    <property type="entry name" value="BD-FAE"/>
    <property type="match status" value="1"/>
</dbReference>
<comment type="caution">
    <text evidence="4">The sequence shown here is derived from an EMBL/GenBank/DDBJ whole genome shotgun (WGS) entry which is preliminary data.</text>
</comment>
<sequence length="278" mass="29756">MALTLIAGVLFFGFPASAEPNWRPDIEYSQAGGESLCLDASIPEGSGPFPAAILIHGGGWGSGDKAADFVPLSKSLTKEGIAWFSINYRLAPKHPWPACFDDVQTAIRWVRTNATAYNVDPKRIALIGYSAGGQLATLAAIRADESTRVQAVVGFAPAVELVADMQRRGEVGVAMRNLLGLSDKLDDAALAKIASISPAEEIKPGLPPFFIVEGTADQSVRHVETLAFIQRLKQAQGSCALLEMKDAPHRIAEWPKFSPDYAEKTAAWLKTTLAAAPK</sequence>
<evidence type="ECO:0000256" key="2">
    <source>
        <dbReference type="SAM" id="SignalP"/>
    </source>
</evidence>
<name>A0ABU9AT32_9BACT</name>
<dbReference type="InterPro" id="IPR029058">
    <property type="entry name" value="AB_hydrolase_fold"/>
</dbReference>
<gene>
    <name evidence="4" type="ORF">WKV53_04970</name>
</gene>
<feature type="chain" id="PRO_5045963118" evidence="2">
    <location>
        <begin position="19"/>
        <end position="278"/>
    </location>
</feature>
<evidence type="ECO:0000313" key="5">
    <source>
        <dbReference type="Proteomes" id="UP001371305"/>
    </source>
</evidence>